<evidence type="ECO:0000313" key="2">
    <source>
        <dbReference type="Proteomes" id="UP000826146"/>
    </source>
</evidence>
<gene>
    <name evidence="1" type="ORF">NHP190012_12090</name>
</gene>
<protein>
    <submittedName>
        <fullName evidence="1">Uncharacterized protein</fullName>
    </submittedName>
</protein>
<name>A0ABM7SFB4_9HELI</name>
<sequence length="80" mass="9099">MNESGYREENETRTRREVLKKLGILGVGAISSQSLLAVMPERRFPDTDANSNGVVVGKSNKKEILYHKTPAWEIFYKSAW</sequence>
<dbReference type="RefSeq" id="WP_221272635.1">
    <property type="nucleotide sequence ID" value="NZ_AP024819.1"/>
</dbReference>
<dbReference type="Proteomes" id="UP000826146">
    <property type="component" value="Chromosome"/>
</dbReference>
<accession>A0ABM7SFB4</accession>
<organism evidence="1 2">
    <name type="scientific">Helicobacter gastrofelis</name>
    <dbReference type="NCBI Taxonomy" id="2849642"/>
    <lineage>
        <taxon>Bacteria</taxon>
        <taxon>Pseudomonadati</taxon>
        <taxon>Campylobacterota</taxon>
        <taxon>Epsilonproteobacteria</taxon>
        <taxon>Campylobacterales</taxon>
        <taxon>Helicobacteraceae</taxon>
        <taxon>Helicobacter</taxon>
    </lineage>
</organism>
<keyword evidence="2" id="KW-1185">Reference proteome</keyword>
<reference evidence="1 2" key="1">
    <citation type="submission" date="2021-07" db="EMBL/GenBank/DDBJ databases">
        <title>Novel Helicobacter sp. Isolated from a cat.</title>
        <authorList>
            <person name="Rimbara E."/>
            <person name="Suzuki M."/>
        </authorList>
    </citation>
    <scope>NUCLEOTIDE SEQUENCE [LARGE SCALE GENOMIC DNA]</scope>
    <source>
        <strain evidence="2">NHP19-012</strain>
    </source>
</reference>
<evidence type="ECO:0000313" key="1">
    <source>
        <dbReference type="EMBL" id="BCZ19567.1"/>
    </source>
</evidence>
<dbReference type="EMBL" id="AP024819">
    <property type="protein sequence ID" value="BCZ19567.1"/>
    <property type="molecule type" value="Genomic_DNA"/>
</dbReference>
<proteinExistence type="predicted"/>